<dbReference type="EMBL" id="LTDM01000053">
    <property type="protein sequence ID" value="OLS01925.1"/>
    <property type="molecule type" value="Genomic_DNA"/>
</dbReference>
<sequence>MAGNSKINRTPDLDISRQVFAKRVVLILITFVLLSVVIIVLFIYRPLKVELEKSLVNSFQELANIRYISLENNINKGLEGARSMSSRSVIRDSILDYMDKEITLEELKVSNQKKYEDGAKVLDNLILAERYVEDNLIASYPVDNYEKIDCGSWVNLDKNSQISYEICLEERNEYLKVLSTIYAEDKIIGYDMLLFNLKEQIHNLCTDEIKSEIISQEEMANIIKDAKILKSNGSNILLYNGGDFYKAFHMKDTNSLIVRQGKEHLLEPIYRTGSHVLFITIGVLIVYTLGIYFFIIRYAKNELDNSCIDLNVAINKANTDPLTNLCSRRCGEEFLILEFEAFKRNRDSPAIFVIDIDGLKKINDEHGHLVGDLAIQAVSKKLEDSIRHEDIIFRWGGDEFIGIFHRISEENSLKLAQKLLAEISSLEITADKGIIRPTISIGISYFFDEDYAYIEVINRADNAMYQSKLKGKNKVNMM</sequence>
<dbReference type="Proteomes" id="UP000186112">
    <property type="component" value="Unassembled WGS sequence"/>
</dbReference>
<dbReference type="PANTHER" id="PTHR45138">
    <property type="entry name" value="REGULATORY COMPONENTS OF SENSORY TRANSDUCTION SYSTEM"/>
    <property type="match status" value="1"/>
</dbReference>
<keyword evidence="4" id="KW-1185">Reference proteome</keyword>
<evidence type="ECO:0000259" key="2">
    <source>
        <dbReference type="PROSITE" id="PS50887"/>
    </source>
</evidence>
<keyword evidence="3" id="KW-0548">Nucleotidyltransferase</keyword>
<dbReference type="AlphaFoldDB" id="A0A1U7M3R5"/>
<proteinExistence type="predicted"/>
<dbReference type="PANTHER" id="PTHR45138:SF9">
    <property type="entry name" value="DIGUANYLATE CYCLASE DGCM-RELATED"/>
    <property type="match status" value="1"/>
</dbReference>
<dbReference type="EC" id="2.7.7.65" evidence="3"/>
<comment type="caution">
    <text evidence="3">The sequence shown here is derived from an EMBL/GenBank/DDBJ whole genome shotgun (WGS) entry which is preliminary data.</text>
</comment>
<accession>A0A1U7M3R5</accession>
<organism evidence="3 4">
    <name type="scientific">Tissierella creatinophila DSM 6911</name>
    <dbReference type="NCBI Taxonomy" id="1123403"/>
    <lineage>
        <taxon>Bacteria</taxon>
        <taxon>Bacillati</taxon>
        <taxon>Bacillota</taxon>
        <taxon>Tissierellia</taxon>
        <taxon>Tissierellales</taxon>
        <taxon>Tissierellaceae</taxon>
        <taxon>Tissierella</taxon>
    </lineage>
</organism>
<dbReference type="InterPro" id="IPR043128">
    <property type="entry name" value="Rev_trsase/Diguanyl_cyclase"/>
</dbReference>
<evidence type="ECO:0000313" key="4">
    <source>
        <dbReference type="Proteomes" id="UP000186112"/>
    </source>
</evidence>
<dbReference type="InterPro" id="IPR050469">
    <property type="entry name" value="Diguanylate_Cyclase"/>
</dbReference>
<dbReference type="InterPro" id="IPR029787">
    <property type="entry name" value="Nucleotide_cyclase"/>
</dbReference>
<evidence type="ECO:0000313" key="3">
    <source>
        <dbReference type="EMBL" id="OLS01925.1"/>
    </source>
</evidence>
<dbReference type="PROSITE" id="PS50887">
    <property type="entry name" value="GGDEF"/>
    <property type="match status" value="1"/>
</dbReference>
<dbReference type="NCBIfam" id="TIGR00254">
    <property type="entry name" value="GGDEF"/>
    <property type="match status" value="1"/>
</dbReference>
<dbReference type="RefSeq" id="WP_075727751.1">
    <property type="nucleotide sequence ID" value="NZ_LTDM01000053.1"/>
</dbReference>
<dbReference type="CDD" id="cd01949">
    <property type="entry name" value="GGDEF"/>
    <property type="match status" value="1"/>
</dbReference>
<evidence type="ECO:0000256" key="1">
    <source>
        <dbReference type="SAM" id="Phobius"/>
    </source>
</evidence>
<keyword evidence="1" id="KW-0812">Transmembrane</keyword>
<keyword evidence="1" id="KW-1133">Transmembrane helix</keyword>
<dbReference type="OrthoDB" id="9759607at2"/>
<reference evidence="3 4" key="1">
    <citation type="submission" date="2016-02" db="EMBL/GenBank/DDBJ databases">
        <title>Genome sequence of Tissierella creatinophila DSM 6911.</title>
        <authorList>
            <person name="Poehlein A."/>
            <person name="Daniel R."/>
        </authorList>
    </citation>
    <scope>NUCLEOTIDE SEQUENCE [LARGE SCALE GENOMIC DNA]</scope>
    <source>
        <strain evidence="3 4">DSM 6911</strain>
    </source>
</reference>
<keyword evidence="3" id="KW-0808">Transferase</keyword>
<dbReference type="SMART" id="SM00267">
    <property type="entry name" value="GGDEF"/>
    <property type="match status" value="1"/>
</dbReference>
<gene>
    <name evidence="3" type="primary">dosC_1</name>
    <name evidence="3" type="ORF">TICRE_20670</name>
</gene>
<dbReference type="GO" id="GO:0043709">
    <property type="term" value="P:cell adhesion involved in single-species biofilm formation"/>
    <property type="evidence" value="ECO:0007669"/>
    <property type="project" value="TreeGrafter"/>
</dbReference>
<dbReference type="SUPFAM" id="SSF55073">
    <property type="entry name" value="Nucleotide cyclase"/>
    <property type="match status" value="1"/>
</dbReference>
<dbReference type="InterPro" id="IPR000160">
    <property type="entry name" value="GGDEF_dom"/>
</dbReference>
<protein>
    <submittedName>
        <fullName evidence="3">Diguanylate cyclase DosC</fullName>
        <ecNumber evidence="3">2.7.7.65</ecNumber>
    </submittedName>
</protein>
<dbReference type="GO" id="GO:0052621">
    <property type="term" value="F:diguanylate cyclase activity"/>
    <property type="evidence" value="ECO:0007669"/>
    <property type="project" value="UniProtKB-EC"/>
</dbReference>
<name>A0A1U7M3R5_TISCR</name>
<dbReference type="GO" id="GO:0005886">
    <property type="term" value="C:plasma membrane"/>
    <property type="evidence" value="ECO:0007669"/>
    <property type="project" value="TreeGrafter"/>
</dbReference>
<dbReference type="GO" id="GO:1902201">
    <property type="term" value="P:negative regulation of bacterial-type flagellum-dependent cell motility"/>
    <property type="evidence" value="ECO:0007669"/>
    <property type="project" value="TreeGrafter"/>
</dbReference>
<dbReference type="Gene3D" id="3.30.70.270">
    <property type="match status" value="1"/>
</dbReference>
<keyword evidence="1" id="KW-0472">Membrane</keyword>
<feature type="transmembrane region" description="Helical" evidence="1">
    <location>
        <begin position="20"/>
        <end position="44"/>
    </location>
</feature>
<dbReference type="Pfam" id="PF00990">
    <property type="entry name" value="GGDEF"/>
    <property type="match status" value="1"/>
</dbReference>
<feature type="transmembrane region" description="Helical" evidence="1">
    <location>
        <begin position="276"/>
        <end position="295"/>
    </location>
</feature>
<feature type="domain" description="GGDEF" evidence="2">
    <location>
        <begin position="347"/>
        <end position="478"/>
    </location>
</feature>